<dbReference type="InterPro" id="IPR046947">
    <property type="entry name" value="LytR-like"/>
</dbReference>
<feature type="domain" description="HTH LytTR-type" evidence="2">
    <location>
        <begin position="164"/>
        <end position="273"/>
    </location>
</feature>
<sequence length="275" mass="32051">MASTTTYTSRAFYHPDIWVFLIAIPFISAFNYYLTYSNIQFNSFLLTRFTIDTLQGYVAWLLVRWNIFSLDQKIPYKPDFLRRIVIQIITTMIVGLGFLALSTELLSILIKGETAPIHFYTKDLVIISIWFFVINGFYVGMFFYRQWESAETEKQSLKPEMEGFPVRTGNQLLLVKFSEIDLFLVEEDYVQLISSSGKNYLLDLSLDKIEQKLSPIDFFRVNRQFIVSRQIVTGFKRLENGKLLVQVKCDIKSPQELTVSRTKAPAFKSWFLPQG</sequence>
<keyword evidence="1" id="KW-1133">Transmembrane helix</keyword>
<reference evidence="3" key="1">
    <citation type="submission" date="2022-08" db="EMBL/GenBank/DDBJ databases">
        <authorList>
            <person name="Zhang D."/>
        </authorList>
    </citation>
    <scope>NUCLEOTIDE SEQUENCE</scope>
    <source>
        <strain evidence="3">XJ19-11</strain>
    </source>
</reference>
<dbReference type="PANTHER" id="PTHR37299">
    <property type="entry name" value="TRANSCRIPTIONAL REGULATOR-RELATED"/>
    <property type="match status" value="1"/>
</dbReference>
<comment type="caution">
    <text evidence="3">The sequence shown here is derived from an EMBL/GenBank/DDBJ whole genome shotgun (WGS) entry which is preliminary data.</text>
</comment>
<feature type="transmembrane region" description="Helical" evidence="1">
    <location>
        <begin position="125"/>
        <end position="144"/>
    </location>
</feature>
<proteinExistence type="predicted"/>
<dbReference type="Proteomes" id="UP001142175">
    <property type="component" value="Unassembled WGS sequence"/>
</dbReference>
<dbReference type="PROSITE" id="PS50930">
    <property type="entry name" value="HTH_LYTTR"/>
    <property type="match status" value="1"/>
</dbReference>
<dbReference type="GO" id="GO:0000156">
    <property type="term" value="F:phosphorelay response regulator activity"/>
    <property type="evidence" value="ECO:0007669"/>
    <property type="project" value="InterPro"/>
</dbReference>
<dbReference type="PANTHER" id="PTHR37299:SF1">
    <property type="entry name" value="STAGE 0 SPORULATION PROTEIN A HOMOLOG"/>
    <property type="match status" value="1"/>
</dbReference>
<organism evidence="3 4">
    <name type="scientific">Aquiflexum gelatinilyticum</name>
    <dbReference type="NCBI Taxonomy" id="2961943"/>
    <lineage>
        <taxon>Bacteria</taxon>
        <taxon>Pseudomonadati</taxon>
        <taxon>Bacteroidota</taxon>
        <taxon>Cytophagia</taxon>
        <taxon>Cytophagales</taxon>
        <taxon>Cyclobacteriaceae</taxon>
        <taxon>Aquiflexum</taxon>
    </lineage>
</organism>
<feature type="transmembrane region" description="Helical" evidence="1">
    <location>
        <begin position="45"/>
        <end position="63"/>
    </location>
</feature>
<dbReference type="Gene3D" id="2.40.50.1020">
    <property type="entry name" value="LytTr DNA-binding domain"/>
    <property type="match status" value="1"/>
</dbReference>
<name>A0A9X2T089_9BACT</name>
<keyword evidence="1" id="KW-0812">Transmembrane</keyword>
<dbReference type="InterPro" id="IPR007492">
    <property type="entry name" value="LytTR_DNA-bd_dom"/>
</dbReference>
<keyword evidence="1" id="KW-0472">Membrane</keyword>
<evidence type="ECO:0000313" key="4">
    <source>
        <dbReference type="Proteomes" id="UP001142175"/>
    </source>
</evidence>
<evidence type="ECO:0000259" key="2">
    <source>
        <dbReference type="PROSITE" id="PS50930"/>
    </source>
</evidence>
<dbReference type="RefSeq" id="WP_258421466.1">
    <property type="nucleotide sequence ID" value="NZ_JANSUY010000001.1"/>
</dbReference>
<evidence type="ECO:0000256" key="1">
    <source>
        <dbReference type="SAM" id="Phobius"/>
    </source>
</evidence>
<feature type="transmembrane region" description="Helical" evidence="1">
    <location>
        <begin position="12"/>
        <end position="33"/>
    </location>
</feature>
<dbReference type="Pfam" id="PF04397">
    <property type="entry name" value="LytTR"/>
    <property type="match status" value="1"/>
</dbReference>
<dbReference type="SMART" id="SM00850">
    <property type="entry name" value="LytTR"/>
    <property type="match status" value="1"/>
</dbReference>
<dbReference type="EMBL" id="JANSUY010000001">
    <property type="protein sequence ID" value="MCR9013565.1"/>
    <property type="molecule type" value="Genomic_DNA"/>
</dbReference>
<feature type="transmembrane region" description="Helical" evidence="1">
    <location>
        <begin position="84"/>
        <end position="110"/>
    </location>
</feature>
<keyword evidence="4" id="KW-1185">Reference proteome</keyword>
<evidence type="ECO:0000313" key="3">
    <source>
        <dbReference type="EMBL" id="MCR9013565.1"/>
    </source>
</evidence>
<accession>A0A9X2T089</accession>
<protein>
    <submittedName>
        <fullName evidence="3">LytTR family transcriptional regulator</fullName>
    </submittedName>
</protein>
<dbReference type="AlphaFoldDB" id="A0A9X2T089"/>
<gene>
    <name evidence="3" type="ORF">NU887_00895</name>
</gene>
<dbReference type="GO" id="GO:0003677">
    <property type="term" value="F:DNA binding"/>
    <property type="evidence" value="ECO:0007669"/>
    <property type="project" value="InterPro"/>
</dbReference>